<dbReference type="OrthoDB" id="3269417at2759"/>
<dbReference type="AlphaFoldDB" id="A0A0D0AP72"/>
<dbReference type="InParanoid" id="A0A0D0AP72"/>
<evidence type="ECO:0000313" key="2">
    <source>
        <dbReference type="Proteomes" id="UP000054485"/>
    </source>
</evidence>
<reference evidence="1 2" key="1">
    <citation type="submission" date="2014-04" db="EMBL/GenBank/DDBJ databases">
        <authorList>
            <consortium name="DOE Joint Genome Institute"/>
            <person name="Kuo A."/>
            <person name="Ruytinx J."/>
            <person name="Rineau F."/>
            <person name="Colpaert J."/>
            <person name="Kohler A."/>
            <person name="Nagy L.G."/>
            <person name="Floudas D."/>
            <person name="Copeland A."/>
            <person name="Barry K.W."/>
            <person name="Cichocki N."/>
            <person name="Veneault-Fourrey C."/>
            <person name="LaButti K."/>
            <person name="Lindquist E.A."/>
            <person name="Lipzen A."/>
            <person name="Lundell T."/>
            <person name="Morin E."/>
            <person name="Murat C."/>
            <person name="Sun H."/>
            <person name="Tunlid A."/>
            <person name="Henrissat B."/>
            <person name="Grigoriev I.V."/>
            <person name="Hibbett D.S."/>
            <person name="Martin F."/>
            <person name="Nordberg H.P."/>
            <person name="Cantor M.N."/>
            <person name="Hua S.X."/>
        </authorList>
    </citation>
    <scope>NUCLEOTIDE SEQUENCE [LARGE SCALE GENOMIC DNA]</scope>
    <source>
        <strain evidence="1 2">UH-Slu-Lm8-n1</strain>
    </source>
</reference>
<dbReference type="Proteomes" id="UP000054485">
    <property type="component" value="Unassembled WGS sequence"/>
</dbReference>
<dbReference type="STRING" id="930992.A0A0D0AP72"/>
<keyword evidence="2" id="KW-1185">Reference proteome</keyword>
<gene>
    <name evidence="1" type="ORF">CY34DRAFT_99006</name>
</gene>
<dbReference type="EMBL" id="KN835869">
    <property type="protein sequence ID" value="KIK33788.1"/>
    <property type="molecule type" value="Genomic_DNA"/>
</dbReference>
<sequence length="50" mass="5861">LGPLGFDCFSMLVVDLLHEFKLGVFKSVFKHLIRLLYTINPEWIVVLNER</sequence>
<evidence type="ECO:0008006" key="3">
    <source>
        <dbReference type="Google" id="ProtNLM"/>
    </source>
</evidence>
<reference evidence="2" key="2">
    <citation type="submission" date="2015-01" db="EMBL/GenBank/DDBJ databases">
        <title>Evolutionary Origins and Diversification of the Mycorrhizal Mutualists.</title>
        <authorList>
            <consortium name="DOE Joint Genome Institute"/>
            <consortium name="Mycorrhizal Genomics Consortium"/>
            <person name="Kohler A."/>
            <person name="Kuo A."/>
            <person name="Nagy L.G."/>
            <person name="Floudas D."/>
            <person name="Copeland A."/>
            <person name="Barry K.W."/>
            <person name="Cichocki N."/>
            <person name="Veneault-Fourrey C."/>
            <person name="LaButti K."/>
            <person name="Lindquist E.A."/>
            <person name="Lipzen A."/>
            <person name="Lundell T."/>
            <person name="Morin E."/>
            <person name="Murat C."/>
            <person name="Riley R."/>
            <person name="Ohm R."/>
            <person name="Sun H."/>
            <person name="Tunlid A."/>
            <person name="Henrissat B."/>
            <person name="Grigoriev I.V."/>
            <person name="Hibbett D.S."/>
            <person name="Martin F."/>
        </authorList>
    </citation>
    <scope>NUCLEOTIDE SEQUENCE [LARGE SCALE GENOMIC DNA]</scope>
    <source>
        <strain evidence="2">UH-Slu-Lm8-n1</strain>
    </source>
</reference>
<proteinExistence type="predicted"/>
<feature type="non-terminal residue" evidence="1">
    <location>
        <position position="1"/>
    </location>
</feature>
<evidence type="ECO:0000313" key="1">
    <source>
        <dbReference type="EMBL" id="KIK33788.1"/>
    </source>
</evidence>
<dbReference type="HOGENOM" id="CLU_204937_0_0_1"/>
<protein>
    <recommendedName>
        <fullName evidence="3">CRAL-TRIO domain-containing protein</fullName>
    </recommendedName>
</protein>
<organism evidence="1 2">
    <name type="scientific">Suillus luteus UH-Slu-Lm8-n1</name>
    <dbReference type="NCBI Taxonomy" id="930992"/>
    <lineage>
        <taxon>Eukaryota</taxon>
        <taxon>Fungi</taxon>
        <taxon>Dikarya</taxon>
        <taxon>Basidiomycota</taxon>
        <taxon>Agaricomycotina</taxon>
        <taxon>Agaricomycetes</taxon>
        <taxon>Agaricomycetidae</taxon>
        <taxon>Boletales</taxon>
        <taxon>Suillineae</taxon>
        <taxon>Suillaceae</taxon>
        <taxon>Suillus</taxon>
    </lineage>
</organism>
<accession>A0A0D0AP72</accession>
<name>A0A0D0AP72_9AGAM</name>